<dbReference type="Gene3D" id="3.90.226.10">
    <property type="entry name" value="2-enoyl-CoA Hydratase, Chain A, domain 1"/>
    <property type="match status" value="1"/>
</dbReference>
<comment type="similarity">
    <text evidence="2 6">Belongs to the enoyl-CoA hydratase/isomerase family.</text>
</comment>
<name>A0A4R6PHL7_NOCIG</name>
<comment type="function">
    <text evidence="1">Could possibly oxidize fatty acids using specific components.</text>
</comment>
<dbReference type="InterPro" id="IPR001753">
    <property type="entry name" value="Enoyl-CoA_hydra/iso"/>
</dbReference>
<evidence type="ECO:0000256" key="5">
    <source>
        <dbReference type="ARBA" id="ARBA00023717"/>
    </source>
</evidence>
<dbReference type="PROSITE" id="PS00166">
    <property type="entry name" value="ENOYL_COA_HYDRATASE"/>
    <property type="match status" value="1"/>
</dbReference>
<dbReference type="PANTHER" id="PTHR11941">
    <property type="entry name" value="ENOYL-COA HYDRATASE-RELATED"/>
    <property type="match status" value="1"/>
</dbReference>
<gene>
    <name evidence="7" type="ORF">DFR75_104148</name>
</gene>
<keyword evidence="3" id="KW-0443">Lipid metabolism</keyword>
<dbReference type="Proteomes" id="UP000295087">
    <property type="component" value="Unassembled WGS sequence"/>
</dbReference>
<dbReference type="EMBL" id="SNXK01000004">
    <property type="protein sequence ID" value="TDP37798.1"/>
    <property type="molecule type" value="Genomic_DNA"/>
</dbReference>
<dbReference type="GO" id="GO:0004300">
    <property type="term" value="F:enoyl-CoA hydratase activity"/>
    <property type="evidence" value="ECO:0007669"/>
    <property type="project" value="UniProtKB-EC"/>
</dbReference>
<comment type="catalytic activity">
    <reaction evidence="5">
        <text>a 4-saturated-(3S)-3-hydroxyacyl-CoA = a (3E)-enoyl-CoA + H2O</text>
        <dbReference type="Rhea" id="RHEA:20724"/>
        <dbReference type="ChEBI" id="CHEBI:15377"/>
        <dbReference type="ChEBI" id="CHEBI:58521"/>
        <dbReference type="ChEBI" id="CHEBI:137480"/>
        <dbReference type="EC" id="4.2.1.17"/>
    </reaction>
</comment>
<evidence type="ECO:0000256" key="2">
    <source>
        <dbReference type="ARBA" id="ARBA00005254"/>
    </source>
</evidence>
<comment type="caution">
    <text evidence="7">The sequence shown here is derived from an EMBL/GenBank/DDBJ whole genome shotgun (WGS) entry which is preliminary data.</text>
</comment>
<evidence type="ECO:0000313" key="8">
    <source>
        <dbReference type="Proteomes" id="UP000295087"/>
    </source>
</evidence>
<protein>
    <submittedName>
        <fullName evidence="7">Short chain enoyl-CoA hydratase /enoyl-CoA hydratase</fullName>
    </submittedName>
</protein>
<sequence>MSAVSSTPEFQKIRLERRDDGVRVLELDDADKRNAIGPVMREELLSVAAELANDTEARSLVVTGTGTSFCAGADLIALFDAEDATPAQIRERQLSYYDSFLWLRELPYPTVAAVQGHAIGAGLNFALACDVVIAGPAARFGATFARLGLHPGGGCTWFLTERLGGGRALHTLLLGAVLDGEEAYARGLADVFAPDARAEALTFATSIAALEPSLARDIKRAVAIAADGSFEATLGFESWAQAASTYQPGVREGIRAAGRSTGAATKETK</sequence>
<evidence type="ECO:0000256" key="6">
    <source>
        <dbReference type="RuleBase" id="RU003707"/>
    </source>
</evidence>
<dbReference type="SUPFAM" id="SSF52096">
    <property type="entry name" value="ClpP/crotonase"/>
    <property type="match status" value="1"/>
</dbReference>
<proteinExistence type="inferred from homology"/>
<keyword evidence="3" id="KW-0276">Fatty acid metabolism</keyword>
<keyword evidence="8" id="KW-1185">Reference proteome</keyword>
<evidence type="ECO:0000256" key="1">
    <source>
        <dbReference type="ARBA" id="ARBA00002994"/>
    </source>
</evidence>
<dbReference type="CDD" id="cd06558">
    <property type="entry name" value="crotonase-like"/>
    <property type="match status" value="1"/>
</dbReference>
<reference evidence="7 8" key="1">
    <citation type="submission" date="2019-03" db="EMBL/GenBank/DDBJ databases">
        <title>Genomic Encyclopedia of Type Strains, Phase IV (KMG-IV): sequencing the most valuable type-strain genomes for metagenomic binning, comparative biology and taxonomic classification.</title>
        <authorList>
            <person name="Goeker M."/>
        </authorList>
    </citation>
    <scope>NUCLEOTIDE SEQUENCE [LARGE SCALE GENOMIC DNA]</scope>
    <source>
        <strain evidence="7 8">DSM 44496</strain>
    </source>
</reference>
<dbReference type="GO" id="GO:0006635">
    <property type="term" value="P:fatty acid beta-oxidation"/>
    <property type="evidence" value="ECO:0007669"/>
    <property type="project" value="TreeGrafter"/>
</dbReference>
<dbReference type="InterPro" id="IPR029045">
    <property type="entry name" value="ClpP/crotonase-like_dom_sf"/>
</dbReference>
<dbReference type="AlphaFoldDB" id="A0A4R6PHL7"/>
<evidence type="ECO:0000313" key="7">
    <source>
        <dbReference type="EMBL" id="TDP37798.1"/>
    </source>
</evidence>
<accession>A0A4R6PHL7</accession>
<evidence type="ECO:0000256" key="4">
    <source>
        <dbReference type="ARBA" id="ARBA00023709"/>
    </source>
</evidence>
<comment type="catalytic activity">
    <reaction evidence="4">
        <text>a (3S)-3-hydroxyacyl-CoA = a (2E)-enoyl-CoA + H2O</text>
        <dbReference type="Rhea" id="RHEA:16105"/>
        <dbReference type="ChEBI" id="CHEBI:15377"/>
        <dbReference type="ChEBI" id="CHEBI:57318"/>
        <dbReference type="ChEBI" id="CHEBI:58856"/>
        <dbReference type="EC" id="4.2.1.17"/>
    </reaction>
</comment>
<dbReference type="Pfam" id="PF00378">
    <property type="entry name" value="ECH_1"/>
    <property type="match status" value="1"/>
</dbReference>
<organism evidence="7 8">
    <name type="scientific">Nocardia ignorata</name>
    <dbReference type="NCBI Taxonomy" id="145285"/>
    <lineage>
        <taxon>Bacteria</taxon>
        <taxon>Bacillati</taxon>
        <taxon>Actinomycetota</taxon>
        <taxon>Actinomycetes</taxon>
        <taxon>Mycobacteriales</taxon>
        <taxon>Nocardiaceae</taxon>
        <taxon>Nocardia</taxon>
    </lineage>
</organism>
<dbReference type="InterPro" id="IPR018376">
    <property type="entry name" value="Enoyl-CoA_hyd/isom_CS"/>
</dbReference>
<evidence type="ECO:0000256" key="3">
    <source>
        <dbReference type="ARBA" id="ARBA00022832"/>
    </source>
</evidence>
<dbReference type="PANTHER" id="PTHR11941:SF54">
    <property type="entry name" value="ENOYL-COA HYDRATASE, MITOCHONDRIAL"/>
    <property type="match status" value="1"/>
</dbReference>